<dbReference type="InterPro" id="IPR011051">
    <property type="entry name" value="RmlC_Cupin_sf"/>
</dbReference>
<dbReference type="RefSeq" id="WP_167813021.1">
    <property type="nucleotide sequence ID" value="NZ_CP042301.2"/>
</dbReference>
<dbReference type="PANTHER" id="PTHR36440:SF1">
    <property type="entry name" value="PUTATIVE (AFU_ORTHOLOGUE AFUA_8G07350)-RELATED"/>
    <property type="match status" value="1"/>
</dbReference>
<evidence type="ECO:0000313" key="2">
    <source>
        <dbReference type="EMBL" id="QDY99925.2"/>
    </source>
</evidence>
<protein>
    <submittedName>
        <fullName evidence="2">Cupin domain-containing protein</fullName>
    </submittedName>
</protein>
<dbReference type="InterPro" id="IPR053146">
    <property type="entry name" value="QDO-like"/>
</dbReference>
<organism evidence="2 3">
    <name type="scientific">Nitratireductor mangrovi</name>
    <dbReference type="NCBI Taxonomy" id="2599600"/>
    <lineage>
        <taxon>Bacteria</taxon>
        <taxon>Pseudomonadati</taxon>
        <taxon>Pseudomonadota</taxon>
        <taxon>Alphaproteobacteria</taxon>
        <taxon>Hyphomicrobiales</taxon>
        <taxon>Phyllobacteriaceae</taxon>
        <taxon>Nitratireductor</taxon>
    </lineage>
</organism>
<dbReference type="Proteomes" id="UP000321389">
    <property type="component" value="Chromosome"/>
</dbReference>
<accession>A0A5B8KWH2</accession>
<dbReference type="InterPro" id="IPR014710">
    <property type="entry name" value="RmlC-like_jellyroll"/>
</dbReference>
<dbReference type="InterPro" id="IPR013096">
    <property type="entry name" value="Cupin_2"/>
</dbReference>
<gene>
    <name evidence="2" type="ORF">FQ775_05805</name>
</gene>
<sequence length="151" mass="16154">MKIATMKEQFSPGYVLGHRVTPLPTIGDFAMLEVVTDPGTPGPPMHHHPGFSEFFYICDGTLDLVLEDGKRRLEAGEGATIAAGVLHSFDNPGDAPVRFVTGFSPRGFEAFFEGARVPCDEPDARARSVSPEKLGWVGANAAPLGMVIKEG</sequence>
<dbReference type="Gene3D" id="2.60.120.10">
    <property type="entry name" value="Jelly Rolls"/>
    <property type="match status" value="1"/>
</dbReference>
<dbReference type="SUPFAM" id="SSF51182">
    <property type="entry name" value="RmlC-like cupins"/>
    <property type="match status" value="1"/>
</dbReference>
<dbReference type="PANTHER" id="PTHR36440">
    <property type="entry name" value="PUTATIVE (AFU_ORTHOLOGUE AFUA_8G07350)-RELATED"/>
    <property type="match status" value="1"/>
</dbReference>
<dbReference type="Pfam" id="PF07883">
    <property type="entry name" value="Cupin_2"/>
    <property type="match status" value="1"/>
</dbReference>
<dbReference type="AlphaFoldDB" id="A0A5B8KWH2"/>
<dbReference type="CDD" id="cd02209">
    <property type="entry name" value="cupin_XRE_C"/>
    <property type="match status" value="1"/>
</dbReference>
<evidence type="ECO:0000259" key="1">
    <source>
        <dbReference type="Pfam" id="PF07883"/>
    </source>
</evidence>
<feature type="domain" description="Cupin type-2" evidence="1">
    <location>
        <begin position="34"/>
        <end position="101"/>
    </location>
</feature>
<dbReference type="EMBL" id="CP042301">
    <property type="protein sequence ID" value="QDY99925.2"/>
    <property type="molecule type" value="Genomic_DNA"/>
</dbReference>
<evidence type="ECO:0000313" key="3">
    <source>
        <dbReference type="Proteomes" id="UP000321389"/>
    </source>
</evidence>
<proteinExistence type="predicted"/>
<keyword evidence="3" id="KW-1185">Reference proteome</keyword>
<dbReference type="KEGG" id="niy:FQ775_05805"/>
<reference evidence="2" key="1">
    <citation type="submission" date="2020-04" db="EMBL/GenBank/DDBJ databases">
        <title>Nitratireductor sp. nov. isolated from mangrove soil.</title>
        <authorList>
            <person name="Ye Y."/>
        </authorList>
    </citation>
    <scope>NUCLEOTIDE SEQUENCE</scope>
    <source>
        <strain evidence="2">SY7</strain>
    </source>
</reference>
<name>A0A5B8KWH2_9HYPH</name>